<dbReference type="eggNOG" id="COG3701">
    <property type="taxonomic scope" value="Bacteria"/>
</dbReference>
<organism evidence="8 9">
    <name type="scientific">Hyphomonas atlantica</name>
    <dbReference type="NCBI Taxonomy" id="1280948"/>
    <lineage>
        <taxon>Bacteria</taxon>
        <taxon>Pseudomonadati</taxon>
        <taxon>Pseudomonadota</taxon>
        <taxon>Alphaproteobacteria</taxon>
        <taxon>Hyphomonadales</taxon>
        <taxon>Hyphomonadaceae</taxon>
        <taxon>Hyphomonas</taxon>
    </lineage>
</organism>
<protein>
    <submittedName>
        <fullName evidence="8">Conjugal transfer protein TrbF</fullName>
    </submittedName>
</protein>
<dbReference type="PATRIC" id="fig|1280948.3.peg.1837"/>
<dbReference type="Gene3D" id="3.10.450.230">
    <property type="entry name" value="VirB8 protein"/>
    <property type="match status" value="1"/>
</dbReference>
<dbReference type="Proteomes" id="UP000024547">
    <property type="component" value="Unassembled WGS sequence"/>
</dbReference>
<dbReference type="STRING" id="1280948.HY36_16525"/>
<sequence>MSMAFRRSSTHYGQSPHPVTPYQKAGQIWDERIGSARVQAKNWRLMALGLLGLLAASSAALVWRSLQSTVTPYVIEVDEMGAVKTIGEALSDYQPTDAQIAHHVANFISDVRSLSIDPVIVRQNWLSAYDYVTDKAAITLSDYARDNDPFADLGRRSRSVEVVSVVRVSEETFQARWLEKTYEHGALTGVKRFTGLFTIVNSPPRDAETLRANPLGLYIHSLNWGEDLVTGDNQ</sequence>
<evidence type="ECO:0000256" key="4">
    <source>
        <dbReference type="ARBA" id="ARBA00023136"/>
    </source>
</evidence>
<evidence type="ECO:0000313" key="9">
    <source>
        <dbReference type="Proteomes" id="UP000024547"/>
    </source>
</evidence>
<name>A0A059E1J9_9PROT</name>
<evidence type="ECO:0000256" key="6">
    <source>
        <dbReference type="SAM" id="Phobius"/>
    </source>
</evidence>
<evidence type="ECO:0000256" key="5">
    <source>
        <dbReference type="SAM" id="MobiDB-lite"/>
    </source>
</evidence>
<dbReference type="EMBL" id="AWFH01000013">
    <property type="protein sequence ID" value="KCZ61465.1"/>
    <property type="molecule type" value="Genomic_DNA"/>
</dbReference>
<comment type="subcellular location">
    <subcellularLocation>
        <location evidence="1">Membrane</location>
        <topology evidence="1">Single-pass membrane protein</topology>
    </subcellularLocation>
</comment>
<dbReference type="Pfam" id="PF04335">
    <property type="entry name" value="VirB8"/>
    <property type="match status" value="1"/>
</dbReference>
<evidence type="ECO:0000313" key="8">
    <source>
        <dbReference type="EMBL" id="KCZ61465.1"/>
    </source>
</evidence>
<dbReference type="AlphaFoldDB" id="A0A059E1J9"/>
<evidence type="ECO:0000259" key="7">
    <source>
        <dbReference type="Pfam" id="PF04335"/>
    </source>
</evidence>
<feature type="transmembrane region" description="Helical" evidence="6">
    <location>
        <begin position="45"/>
        <end position="63"/>
    </location>
</feature>
<evidence type="ECO:0000256" key="1">
    <source>
        <dbReference type="ARBA" id="ARBA00004167"/>
    </source>
</evidence>
<evidence type="ECO:0000256" key="3">
    <source>
        <dbReference type="ARBA" id="ARBA00022989"/>
    </source>
</evidence>
<accession>A0A059E1J9</accession>
<dbReference type="InterPro" id="IPR035658">
    <property type="entry name" value="TrbF"/>
</dbReference>
<dbReference type="InterPro" id="IPR032710">
    <property type="entry name" value="NTF2-like_dom_sf"/>
</dbReference>
<dbReference type="CDD" id="cd16425">
    <property type="entry name" value="TrbF"/>
    <property type="match status" value="1"/>
</dbReference>
<proteinExistence type="predicted"/>
<dbReference type="InterPro" id="IPR007430">
    <property type="entry name" value="VirB8"/>
</dbReference>
<gene>
    <name evidence="8" type="ORF">HY36_16525</name>
</gene>
<dbReference type="SUPFAM" id="SSF54427">
    <property type="entry name" value="NTF2-like"/>
    <property type="match status" value="1"/>
</dbReference>
<keyword evidence="9" id="KW-1185">Reference proteome</keyword>
<keyword evidence="4 6" id="KW-0472">Membrane</keyword>
<dbReference type="NCBIfam" id="NF010446">
    <property type="entry name" value="PRK13872.1"/>
    <property type="match status" value="1"/>
</dbReference>
<feature type="domain" description="Bacterial virulence protein VirB8" evidence="7">
    <location>
        <begin position="24"/>
        <end position="227"/>
    </location>
</feature>
<comment type="caution">
    <text evidence="8">The sequence shown here is derived from an EMBL/GenBank/DDBJ whole genome shotgun (WGS) entry which is preliminary data.</text>
</comment>
<feature type="region of interest" description="Disordered" evidence="5">
    <location>
        <begin position="1"/>
        <end position="20"/>
    </location>
</feature>
<dbReference type="GO" id="GO:0016020">
    <property type="term" value="C:membrane"/>
    <property type="evidence" value="ECO:0007669"/>
    <property type="project" value="UniProtKB-SubCell"/>
</dbReference>
<evidence type="ECO:0000256" key="2">
    <source>
        <dbReference type="ARBA" id="ARBA00022692"/>
    </source>
</evidence>
<keyword evidence="2 6" id="KW-0812">Transmembrane</keyword>
<keyword evidence="3 6" id="KW-1133">Transmembrane helix</keyword>
<reference evidence="8 9" key="1">
    <citation type="journal article" date="2014" name="Antonie Van Leeuwenhoek">
        <title>Hyphomonas beringensis sp. nov. and Hyphomonas chukchiensis sp. nov., isolated from surface seawater of the Bering Sea and Chukchi Sea.</title>
        <authorList>
            <person name="Li C."/>
            <person name="Lai Q."/>
            <person name="Li G."/>
            <person name="Dong C."/>
            <person name="Wang J."/>
            <person name="Liao Y."/>
            <person name="Shao Z."/>
        </authorList>
    </citation>
    <scope>NUCLEOTIDE SEQUENCE [LARGE SCALE GENOMIC DNA]</scope>
    <source>
        <strain evidence="8 9">22II1-22F38</strain>
    </source>
</reference>